<name>A0A1M7C6K8_9RHOB</name>
<dbReference type="InterPro" id="IPR013766">
    <property type="entry name" value="Thioredoxin_domain"/>
</dbReference>
<evidence type="ECO:0000256" key="10">
    <source>
        <dbReference type="ARBA" id="ARBA00047572"/>
    </source>
</evidence>
<proteinExistence type="inferred from homology"/>
<evidence type="ECO:0000256" key="7">
    <source>
        <dbReference type="ARBA" id="ARBA00023002"/>
    </source>
</evidence>
<evidence type="ECO:0000256" key="2">
    <source>
        <dbReference type="ARBA" id="ARBA00011654"/>
    </source>
</evidence>
<dbReference type="GO" id="GO:0102039">
    <property type="term" value="F:NADH-dependent peroxiredoxin activity"/>
    <property type="evidence" value="ECO:0007669"/>
    <property type="project" value="UniProtKB-EC"/>
</dbReference>
<keyword evidence="5" id="KW-0575">Peroxidase</keyword>
<feature type="active site" description="Cysteine sulfenic acid (-SOH) intermediate; for peroxidase activity" evidence="11">
    <location>
        <position position="71"/>
    </location>
</feature>
<organism evidence="13 14">
    <name type="scientific">Roseovarius pacificus</name>
    <dbReference type="NCBI Taxonomy" id="337701"/>
    <lineage>
        <taxon>Bacteria</taxon>
        <taxon>Pseudomonadati</taxon>
        <taxon>Pseudomonadota</taxon>
        <taxon>Alphaproteobacteria</taxon>
        <taxon>Rhodobacterales</taxon>
        <taxon>Roseobacteraceae</taxon>
        <taxon>Roseovarius</taxon>
    </lineage>
</organism>
<dbReference type="Gene3D" id="3.30.1020.10">
    <property type="entry name" value="Antioxidant, Horf6, Chain A, domain2"/>
    <property type="match status" value="1"/>
</dbReference>
<evidence type="ECO:0000256" key="9">
    <source>
        <dbReference type="ARBA" id="ARBA00032077"/>
    </source>
</evidence>
<comment type="catalytic activity">
    <reaction evidence="10">
        <text>a hydroperoxide + NADH + H(+) = an alcohol + NAD(+) + H2O</text>
        <dbReference type="Rhea" id="RHEA:62628"/>
        <dbReference type="ChEBI" id="CHEBI:15377"/>
        <dbReference type="ChEBI" id="CHEBI:15378"/>
        <dbReference type="ChEBI" id="CHEBI:30879"/>
        <dbReference type="ChEBI" id="CHEBI:35924"/>
        <dbReference type="ChEBI" id="CHEBI:57540"/>
        <dbReference type="ChEBI" id="CHEBI:57945"/>
        <dbReference type="EC" id="1.11.1.26"/>
    </reaction>
</comment>
<dbReference type="Pfam" id="PF00578">
    <property type="entry name" value="AhpC-TSA"/>
    <property type="match status" value="1"/>
</dbReference>
<evidence type="ECO:0000256" key="5">
    <source>
        <dbReference type="ARBA" id="ARBA00022559"/>
    </source>
</evidence>
<dbReference type="SUPFAM" id="SSF52833">
    <property type="entry name" value="Thioredoxin-like"/>
    <property type="match status" value="1"/>
</dbReference>
<dbReference type="EMBL" id="FRBR01000004">
    <property type="protein sequence ID" value="SHL62499.1"/>
    <property type="molecule type" value="Genomic_DNA"/>
</dbReference>
<accession>A0A1M7C6K8</accession>
<reference evidence="13 14" key="1">
    <citation type="submission" date="2016-11" db="EMBL/GenBank/DDBJ databases">
        <authorList>
            <person name="Jaros S."/>
            <person name="Januszkiewicz K."/>
            <person name="Wedrychowicz H."/>
        </authorList>
    </citation>
    <scope>NUCLEOTIDE SEQUENCE [LARGE SCALE GENOMIC DNA]</scope>
    <source>
        <strain evidence="13 14">DSM 29589</strain>
    </source>
</reference>
<keyword evidence="6" id="KW-0049">Antioxidant</keyword>
<dbReference type="InterPro" id="IPR050217">
    <property type="entry name" value="Peroxiredoxin"/>
</dbReference>
<evidence type="ECO:0000259" key="12">
    <source>
        <dbReference type="PROSITE" id="PS51352"/>
    </source>
</evidence>
<evidence type="ECO:0000256" key="6">
    <source>
        <dbReference type="ARBA" id="ARBA00022862"/>
    </source>
</evidence>
<evidence type="ECO:0000313" key="13">
    <source>
        <dbReference type="EMBL" id="SHL62499.1"/>
    </source>
</evidence>
<dbReference type="Proteomes" id="UP000183974">
    <property type="component" value="Unassembled WGS sequence"/>
</dbReference>
<dbReference type="GO" id="GO:0045454">
    <property type="term" value="P:cell redox homeostasis"/>
    <property type="evidence" value="ECO:0007669"/>
    <property type="project" value="TreeGrafter"/>
</dbReference>
<dbReference type="InterPro" id="IPR036249">
    <property type="entry name" value="Thioredoxin-like_sf"/>
</dbReference>
<dbReference type="RefSeq" id="WP_073034467.1">
    <property type="nucleotide sequence ID" value="NZ_BMLR01000004.1"/>
</dbReference>
<evidence type="ECO:0000256" key="11">
    <source>
        <dbReference type="PIRSR" id="PIRSR000239-1"/>
    </source>
</evidence>
<evidence type="ECO:0000256" key="3">
    <source>
        <dbReference type="ARBA" id="ARBA00013021"/>
    </source>
</evidence>
<dbReference type="PIRSF" id="PIRSF000239">
    <property type="entry name" value="AHPC"/>
    <property type="match status" value="1"/>
</dbReference>
<dbReference type="InterPro" id="IPR000866">
    <property type="entry name" value="AhpC/TSA"/>
</dbReference>
<dbReference type="PANTHER" id="PTHR10681:SF121">
    <property type="entry name" value="ALKYL HYDROPEROXIDE REDUCTASE C"/>
    <property type="match status" value="1"/>
</dbReference>
<dbReference type="AlphaFoldDB" id="A0A1M7C6K8"/>
<dbReference type="EC" id="1.11.1.26" evidence="3"/>
<dbReference type="Gene3D" id="3.40.30.10">
    <property type="entry name" value="Glutaredoxin"/>
    <property type="match status" value="1"/>
</dbReference>
<dbReference type="PROSITE" id="PS51352">
    <property type="entry name" value="THIOREDOXIN_2"/>
    <property type="match status" value="1"/>
</dbReference>
<dbReference type="GO" id="GO:0033554">
    <property type="term" value="P:cellular response to stress"/>
    <property type="evidence" value="ECO:0007669"/>
    <property type="project" value="TreeGrafter"/>
</dbReference>
<evidence type="ECO:0000313" key="14">
    <source>
        <dbReference type="Proteomes" id="UP000183974"/>
    </source>
</evidence>
<dbReference type="Pfam" id="PF10417">
    <property type="entry name" value="1-cysPrx_C"/>
    <property type="match status" value="1"/>
</dbReference>
<keyword evidence="8" id="KW-0676">Redox-active center</keyword>
<dbReference type="OrthoDB" id="9812811at2"/>
<dbReference type="GO" id="GO:0005829">
    <property type="term" value="C:cytosol"/>
    <property type="evidence" value="ECO:0007669"/>
    <property type="project" value="TreeGrafter"/>
</dbReference>
<dbReference type="GO" id="GO:0006979">
    <property type="term" value="P:response to oxidative stress"/>
    <property type="evidence" value="ECO:0007669"/>
    <property type="project" value="TreeGrafter"/>
</dbReference>
<dbReference type="GO" id="GO:0042744">
    <property type="term" value="P:hydrogen peroxide catabolic process"/>
    <property type="evidence" value="ECO:0007669"/>
    <property type="project" value="TreeGrafter"/>
</dbReference>
<evidence type="ECO:0000256" key="8">
    <source>
        <dbReference type="ARBA" id="ARBA00023284"/>
    </source>
</evidence>
<dbReference type="InterPro" id="IPR019479">
    <property type="entry name" value="Peroxiredoxin_C"/>
</dbReference>
<dbReference type="GO" id="GO:0008379">
    <property type="term" value="F:thioredoxin peroxidase activity"/>
    <property type="evidence" value="ECO:0007669"/>
    <property type="project" value="TreeGrafter"/>
</dbReference>
<protein>
    <recommendedName>
        <fullName evidence="4">Alkyl hydroperoxide reductase C</fullName>
        <ecNumber evidence="3">1.11.1.26</ecNumber>
    </recommendedName>
    <alternativeName>
        <fullName evidence="9">Peroxiredoxin</fullName>
    </alternativeName>
</protein>
<dbReference type="InterPro" id="IPR024706">
    <property type="entry name" value="Peroxiredoxin_AhpC-typ"/>
</dbReference>
<comment type="similarity">
    <text evidence="1">Belongs to the peroxiredoxin family. AhpC/Prx1 subfamily.</text>
</comment>
<evidence type="ECO:0000256" key="4">
    <source>
        <dbReference type="ARBA" id="ARBA00017462"/>
    </source>
</evidence>
<keyword evidence="14" id="KW-1185">Reference proteome</keyword>
<comment type="subunit">
    <text evidence="2">Homodimer; disulfide-linked, upon oxidation. 5 homodimers assemble to form a ring-like decamer.</text>
</comment>
<dbReference type="PANTHER" id="PTHR10681">
    <property type="entry name" value="THIOREDOXIN PEROXIDASE"/>
    <property type="match status" value="1"/>
</dbReference>
<gene>
    <name evidence="13" type="ORF">SAMN05444398_104116</name>
</gene>
<evidence type="ECO:0000256" key="1">
    <source>
        <dbReference type="ARBA" id="ARBA00009796"/>
    </source>
</evidence>
<keyword evidence="7" id="KW-0560">Oxidoreductase</keyword>
<dbReference type="STRING" id="337701.SAMN05444398_104116"/>
<feature type="domain" description="Thioredoxin" evidence="12">
    <location>
        <begin position="29"/>
        <end position="185"/>
    </location>
</feature>
<sequence length="241" mass="27323">MRNFLHLVQPEGEWIEIPQGYKTTRAWTPQIGDIFPNFKAWGTQGDFCFHNWAEGRWVYFFSHRSAFAPLCSTELASLAVYQEAFKKADIAVAAISVGSLEDTMSWVEEVEETFDLSIDFPVLSDPHGKLSRGMGLIHPKNDPNHSIRKSFIIDPALQVRMMFDYPAYVGRSSEEVLRAAQALQIAERTKLAVPADWQPGDDLLARPGQDEDSRLTSLYGKDWTRVKSYLKVVHPNGFARS</sequence>